<dbReference type="Pfam" id="PF00090">
    <property type="entry name" value="TSP_1"/>
    <property type="match status" value="1"/>
</dbReference>
<dbReference type="SMART" id="SM00209">
    <property type="entry name" value="TSP1"/>
    <property type="match status" value="1"/>
</dbReference>
<dbReference type="SUPFAM" id="SSF82895">
    <property type="entry name" value="TSP-1 type 1 repeat"/>
    <property type="match status" value="1"/>
</dbReference>
<keyword evidence="1" id="KW-0800">Toxin</keyword>
<evidence type="ECO:0000313" key="5">
    <source>
        <dbReference type="Proteomes" id="UP001159427"/>
    </source>
</evidence>
<dbReference type="PROSITE" id="PS50092">
    <property type="entry name" value="TSP1"/>
    <property type="match status" value="1"/>
</dbReference>
<accession>A0ABN8RCP2</accession>
<comment type="caution">
    <text evidence="2">Lacks conserved residue(s) required for the propagation of feature annotation.</text>
</comment>
<dbReference type="PROSITE" id="PS51670">
    <property type="entry name" value="SHKT"/>
    <property type="match status" value="1"/>
</dbReference>
<comment type="caution">
    <text evidence="4">The sequence shown here is derived from an EMBL/GenBank/DDBJ whole genome shotgun (WGS) entry which is preliminary data.</text>
</comment>
<evidence type="ECO:0000313" key="4">
    <source>
        <dbReference type="EMBL" id="CAH3177155.1"/>
    </source>
</evidence>
<evidence type="ECO:0000256" key="1">
    <source>
        <dbReference type="ARBA" id="ARBA00022656"/>
    </source>
</evidence>
<feature type="domain" description="ShKT" evidence="3">
    <location>
        <begin position="114"/>
        <end position="149"/>
    </location>
</feature>
<keyword evidence="2" id="KW-1015">Disulfide bond</keyword>
<gene>
    <name evidence="4" type="ORF">PEVE_00011024</name>
</gene>
<dbReference type="InterPro" id="IPR036383">
    <property type="entry name" value="TSP1_rpt_sf"/>
</dbReference>
<sequence length="160" mass="17900">MKIACDHQALGSCGAWGSWGSCSKTCGSGFKLRERKCPENSLHLKKQKTSCNTNLCPGQQPCEDSPSMQSKCPSVAAAGGCWKNVIGRLRYRQKFTLWDSCRKSCNRCYVDPQCKDNDPYFCPWQTAKFPHLCRRTFYKAVCKKSCRTCTVSTGGASWGR</sequence>
<keyword evidence="5" id="KW-1185">Reference proteome</keyword>
<evidence type="ECO:0000259" key="3">
    <source>
        <dbReference type="PROSITE" id="PS51670"/>
    </source>
</evidence>
<protein>
    <recommendedName>
        <fullName evidence="3">ShKT domain-containing protein</fullName>
    </recommendedName>
</protein>
<feature type="disulfide bond" evidence="2">
    <location>
        <begin position="133"/>
        <end position="146"/>
    </location>
</feature>
<dbReference type="PROSITE" id="PS51257">
    <property type="entry name" value="PROKAR_LIPOPROTEIN"/>
    <property type="match status" value="1"/>
</dbReference>
<reference evidence="4 5" key="1">
    <citation type="submission" date="2022-05" db="EMBL/GenBank/DDBJ databases">
        <authorList>
            <consortium name="Genoscope - CEA"/>
            <person name="William W."/>
        </authorList>
    </citation>
    <scope>NUCLEOTIDE SEQUENCE [LARGE SCALE GENOMIC DNA]</scope>
</reference>
<dbReference type="Proteomes" id="UP001159427">
    <property type="component" value="Unassembled WGS sequence"/>
</dbReference>
<proteinExistence type="predicted"/>
<evidence type="ECO:0000256" key="2">
    <source>
        <dbReference type="PROSITE-ProRule" id="PRU01005"/>
    </source>
</evidence>
<dbReference type="EMBL" id="CALNXI010001792">
    <property type="protein sequence ID" value="CAH3177155.1"/>
    <property type="molecule type" value="Genomic_DNA"/>
</dbReference>
<dbReference type="InterPro" id="IPR003582">
    <property type="entry name" value="ShKT_dom"/>
</dbReference>
<dbReference type="SMART" id="SM00254">
    <property type="entry name" value="ShKT"/>
    <property type="match status" value="2"/>
</dbReference>
<name>A0ABN8RCP2_9CNID</name>
<dbReference type="InterPro" id="IPR000884">
    <property type="entry name" value="TSP1_rpt"/>
</dbReference>
<dbReference type="Gene3D" id="2.20.100.10">
    <property type="entry name" value="Thrombospondin type-1 (TSP1) repeat"/>
    <property type="match status" value="1"/>
</dbReference>
<organism evidence="4 5">
    <name type="scientific">Porites evermanni</name>
    <dbReference type="NCBI Taxonomy" id="104178"/>
    <lineage>
        <taxon>Eukaryota</taxon>
        <taxon>Metazoa</taxon>
        <taxon>Cnidaria</taxon>
        <taxon>Anthozoa</taxon>
        <taxon>Hexacorallia</taxon>
        <taxon>Scleractinia</taxon>
        <taxon>Fungiina</taxon>
        <taxon>Poritidae</taxon>
        <taxon>Porites</taxon>
    </lineage>
</organism>